<dbReference type="InterPro" id="IPR014436">
    <property type="entry name" value="Extradiol_dOase_DODA"/>
</dbReference>
<dbReference type="GO" id="GO:0008198">
    <property type="term" value="F:ferrous iron binding"/>
    <property type="evidence" value="ECO:0007669"/>
    <property type="project" value="InterPro"/>
</dbReference>
<comment type="caution">
    <text evidence="7">The sequence shown here is derived from an EMBL/GenBank/DDBJ whole genome shotgun (WGS) entry which is preliminary data.</text>
</comment>
<dbReference type="PANTHER" id="PTHR30096">
    <property type="entry name" value="4,5-DOPA DIOXYGENASE EXTRADIOL-LIKE PROTEIN"/>
    <property type="match status" value="1"/>
</dbReference>
<dbReference type="eggNOG" id="COG3384">
    <property type="taxonomic scope" value="Bacteria"/>
</dbReference>
<keyword evidence="5" id="KW-0560">Oxidoreductase</keyword>
<comment type="similarity">
    <text evidence="2">Belongs to the DODA-type extradiol aromatic ring-opening dioxygenase family.</text>
</comment>
<sequence length="256" mass="28251">MSLFISHGAPTLLLNETPAHRFLKQLGGELPRPKAIIVISAHWESDQLQVDHTAQHDLIYDFRGFPKELYEFKWPVNGDPALAEKIQAHLAARGFQATLTSGRGLDHGAWVPLALLDSNAAIPIVPVSLPVDYDERALWALGKALSDFEREGYLLIGTGSLTHNLRALSPNWNAPSHPDVAPFVDGLKEILEGAERERIINWRALPYARNHHPSPEHFLPLLIAAAAPGKAQRLHQSIEYGALAMDCWSFGQPALA</sequence>
<dbReference type="SUPFAM" id="SSF53213">
    <property type="entry name" value="LigB-like"/>
    <property type="match status" value="1"/>
</dbReference>
<dbReference type="GO" id="GO:0016702">
    <property type="term" value="F:oxidoreductase activity, acting on single donors with incorporation of molecular oxygen, incorporation of two atoms of oxygen"/>
    <property type="evidence" value="ECO:0007669"/>
    <property type="project" value="UniProtKB-ARBA"/>
</dbReference>
<dbReference type="PANTHER" id="PTHR30096:SF0">
    <property type="entry name" value="4,5-DOPA DIOXYGENASE EXTRADIOL-LIKE PROTEIN"/>
    <property type="match status" value="1"/>
</dbReference>
<evidence type="ECO:0000313" key="8">
    <source>
        <dbReference type="Proteomes" id="UP000013165"/>
    </source>
</evidence>
<dbReference type="STRING" id="626887.J057_23580"/>
<organism evidence="7 8">
    <name type="scientific">Marinobacter nanhaiticus D15-8W</name>
    <dbReference type="NCBI Taxonomy" id="626887"/>
    <lineage>
        <taxon>Bacteria</taxon>
        <taxon>Pseudomonadati</taxon>
        <taxon>Pseudomonadota</taxon>
        <taxon>Gammaproteobacteria</taxon>
        <taxon>Pseudomonadales</taxon>
        <taxon>Marinobacteraceae</taxon>
        <taxon>Marinobacter</taxon>
    </lineage>
</organism>
<dbReference type="AlphaFoldDB" id="N6X050"/>
<dbReference type="HOGENOM" id="CLU_046582_2_1_6"/>
<dbReference type="Gene3D" id="3.40.830.10">
    <property type="entry name" value="LigB-like"/>
    <property type="match status" value="1"/>
</dbReference>
<protein>
    <submittedName>
        <fullName evidence="7">Dioxygenase</fullName>
    </submittedName>
</protein>
<evidence type="ECO:0000256" key="4">
    <source>
        <dbReference type="ARBA" id="ARBA00022833"/>
    </source>
</evidence>
<keyword evidence="4" id="KW-0862">Zinc</keyword>
<dbReference type="InterPro" id="IPR004183">
    <property type="entry name" value="Xdiol_dOase_suB"/>
</dbReference>
<evidence type="ECO:0000259" key="6">
    <source>
        <dbReference type="Pfam" id="PF02900"/>
    </source>
</evidence>
<gene>
    <name evidence="7" type="ORF">J057_23580</name>
</gene>
<evidence type="ECO:0000313" key="7">
    <source>
        <dbReference type="EMBL" id="ENO14428.1"/>
    </source>
</evidence>
<comment type="cofactor">
    <cofactor evidence="1">
        <name>Zn(2+)</name>
        <dbReference type="ChEBI" id="CHEBI:29105"/>
    </cofactor>
</comment>
<dbReference type="GO" id="GO:0008270">
    <property type="term" value="F:zinc ion binding"/>
    <property type="evidence" value="ECO:0007669"/>
    <property type="project" value="InterPro"/>
</dbReference>
<dbReference type="PATRIC" id="fig|626887.3.peg.4718"/>
<name>N6X050_9GAMM</name>
<dbReference type="PIRSF" id="PIRSF006157">
    <property type="entry name" value="Doxgns_DODA"/>
    <property type="match status" value="1"/>
</dbReference>
<evidence type="ECO:0000256" key="5">
    <source>
        <dbReference type="ARBA" id="ARBA00023002"/>
    </source>
</evidence>
<dbReference type="Pfam" id="PF02900">
    <property type="entry name" value="LigB"/>
    <property type="match status" value="1"/>
</dbReference>
<evidence type="ECO:0000256" key="2">
    <source>
        <dbReference type="ARBA" id="ARBA00007581"/>
    </source>
</evidence>
<accession>N6X050</accession>
<reference evidence="7 8" key="1">
    <citation type="journal article" date="2013" name="Genome Announc.">
        <title>Genome Sequence of the Polycyclic Aromatic Hydrocarbon-Degrading Bacterium Strain Marinobacter nanhaiticus D15-8WT.</title>
        <authorList>
            <person name="Cui Z."/>
            <person name="Gao W."/>
            <person name="Li Q."/>
            <person name="Xu G."/>
            <person name="Zheng L."/>
        </authorList>
    </citation>
    <scope>NUCLEOTIDE SEQUENCE [LARGE SCALE GENOMIC DNA]</scope>
    <source>
        <strain evidence="7 8">D15-8W</strain>
    </source>
</reference>
<keyword evidence="8" id="KW-1185">Reference proteome</keyword>
<dbReference type="EMBL" id="APLQ01000014">
    <property type="protein sequence ID" value="ENO14428.1"/>
    <property type="molecule type" value="Genomic_DNA"/>
</dbReference>
<dbReference type="RefSeq" id="WP_004582646.1">
    <property type="nucleotide sequence ID" value="NZ_AP028878.1"/>
</dbReference>
<proteinExistence type="inferred from homology"/>
<dbReference type="Proteomes" id="UP000013165">
    <property type="component" value="Unassembled WGS sequence"/>
</dbReference>
<evidence type="ECO:0000256" key="1">
    <source>
        <dbReference type="ARBA" id="ARBA00001947"/>
    </source>
</evidence>
<keyword evidence="7" id="KW-0223">Dioxygenase</keyword>
<dbReference type="CDD" id="cd07363">
    <property type="entry name" value="45_DOPA_Dioxygenase"/>
    <property type="match status" value="1"/>
</dbReference>
<feature type="domain" description="Extradiol ring-cleavage dioxygenase class III enzyme subunit B" evidence="6">
    <location>
        <begin position="29"/>
        <end position="234"/>
    </location>
</feature>
<dbReference type="OrthoDB" id="9790889at2"/>
<evidence type="ECO:0000256" key="3">
    <source>
        <dbReference type="ARBA" id="ARBA00022723"/>
    </source>
</evidence>
<keyword evidence="3" id="KW-0479">Metal-binding</keyword>